<organism evidence="1 2">
    <name type="scientific">Microbulbifer celer</name>
    <dbReference type="NCBI Taxonomy" id="435905"/>
    <lineage>
        <taxon>Bacteria</taxon>
        <taxon>Pseudomonadati</taxon>
        <taxon>Pseudomonadota</taxon>
        <taxon>Gammaproteobacteria</taxon>
        <taxon>Cellvibrionales</taxon>
        <taxon>Microbulbiferaceae</taxon>
        <taxon>Microbulbifer</taxon>
    </lineage>
</organism>
<keyword evidence="2" id="KW-1185">Reference proteome</keyword>
<comment type="caution">
    <text evidence="1">The sequence shown here is derived from an EMBL/GenBank/DDBJ whole genome shotgun (WGS) entry which is preliminary data.</text>
</comment>
<protein>
    <recommendedName>
        <fullName evidence="3">Protochlamydia outer membrane protein domain-containing protein</fullName>
    </recommendedName>
</protein>
<evidence type="ECO:0000313" key="1">
    <source>
        <dbReference type="EMBL" id="MFD1215913.1"/>
    </source>
</evidence>
<name>A0ABW3U4Y6_9GAMM</name>
<reference evidence="2" key="1">
    <citation type="journal article" date="2019" name="Int. J. Syst. Evol. Microbiol.">
        <title>The Global Catalogue of Microorganisms (GCM) 10K type strain sequencing project: providing services to taxonomists for standard genome sequencing and annotation.</title>
        <authorList>
            <consortium name="The Broad Institute Genomics Platform"/>
            <consortium name="The Broad Institute Genome Sequencing Center for Infectious Disease"/>
            <person name="Wu L."/>
            <person name="Ma J."/>
        </authorList>
    </citation>
    <scope>NUCLEOTIDE SEQUENCE [LARGE SCALE GENOMIC DNA]</scope>
    <source>
        <strain evidence="2">CCUG 54356</strain>
    </source>
</reference>
<dbReference type="EMBL" id="JBHTLR010000005">
    <property type="protein sequence ID" value="MFD1215913.1"/>
    <property type="molecule type" value="Genomic_DNA"/>
</dbReference>
<evidence type="ECO:0000313" key="2">
    <source>
        <dbReference type="Proteomes" id="UP001597264"/>
    </source>
</evidence>
<gene>
    <name evidence="1" type="ORF">ACFQ2X_04820</name>
</gene>
<accession>A0ABW3U4Y6</accession>
<dbReference type="Proteomes" id="UP001597264">
    <property type="component" value="Unassembled WGS sequence"/>
</dbReference>
<evidence type="ECO:0008006" key="3">
    <source>
        <dbReference type="Google" id="ProtNLM"/>
    </source>
</evidence>
<dbReference type="RefSeq" id="WP_230436268.1">
    <property type="nucleotide sequence ID" value="NZ_CP087715.1"/>
</dbReference>
<proteinExistence type="predicted"/>
<sequence length="371" mass="42220">MELKLCSKRGNFQRHGKGRRWWPFLFLALANLPLQSVAQEASAIGLEFSSRTLSEPLPIKTFTDEWDRAPGDGEATWTRNRIGVSANYGSWSIGYRQRFDYSLRYNKSTADLYYRDENNLPAIQGEVPVYLEINQLLAHGLTLGYRKQWSSGFFVGATAAWLQASDFQVGELRGALNGESDLFAGTAALDYRYSEDLLLDHQFERPDGKGVTLDLALGYVTNARRFSIQVQDLYSRVDWEQAPHTAGSFDSVDRDVEDKVQLNPLFSGTRQLEQFSQTLPLYGTARYIEYTDGADWVLDLEYFDGALRYRPGLQWGSAPGNPYLGYEPERGEWQLQLRNESGSWHLTLGTDDLDLEEAHSLTIAMGWGRFW</sequence>